<dbReference type="EMBL" id="GBXM01066196">
    <property type="protein sequence ID" value="JAH42381.1"/>
    <property type="molecule type" value="Transcribed_RNA"/>
</dbReference>
<sequence>MAGSQWWVLSSSVACVDLGRLKTRQAVAFRTSCTELMAQADKRLQGLVQVVV</sequence>
<name>A0A0E9SM43_ANGAN</name>
<evidence type="ECO:0000313" key="1">
    <source>
        <dbReference type="EMBL" id="JAH42381.1"/>
    </source>
</evidence>
<reference evidence="1" key="1">
    <citation type="submission" date="2014-11" db="EMBL/GenBank/DDBJ databases">
        <authorList>
            <person name="Amaro Gonzalez C."/>
        </authorList>
    </citation>
    <scope>NUCLEOTIDE SEQUENCE</scope>
</reference>
<accession>A0A0E9SM43</accession>
<reference evidence="1" key="2">
    <citation type="journal article" date="2015" name="Fish Shellfish Immunol.">
        <title>Early steps in the European eel (Anguilla anguilla)-Vibrio vulnificus interaction in the gills: Role of the RtxA13 toxin.</title>
        <authorList>
            <person name="Callol A."/>
            <person name="Pajuelo D."/>
            <person name="Ebbesson L."/>
            <person name="Teles M."/>
            <person name="MacKenzie S."/>
            <person name="Amaro C."/>
        </authorList>
    </citation>
    <scope>NUCLEOTIDE SEQUENCE</scope>
</reference>
<proteinExistence type="predicted"/>
<protein>
    <submittedName>
        <fullName evidence="1">Uncharacterized protein</fullName>
    </submittedName>
</protein>
<dbReference type="AlphaFoldDB" id="A0A0E9SM43"/>
<organism evidence="1">
    <name type="scientific">Anguilla anguilla</name>
    <name type="common">European freshwater eel</name>
    <name type="synonym">Muraena anguilla</name>
    <dbReference type="NCBI Taxonomy" id="7936"/>
    <lineage>
        <taxon>Eukaryota</taxon>
        <taxon>Metazoa</taxon>
        <taxon>Chordata</taxon>
        <taxon>Craniata</taxon>
        <taxon>Vertebrata</taxon>
        <taxon>Euteleostomi</taxon>
        <taxon>Actinopterygii</taxon>
        <taxon>Neopterygii</taxon>
        <taxon>Teleostei</taxon>
        <taxon>Anguilliformes</taxon>
        <taxon>Anguillidae</taxon>
        <taxon>Anguilla</taxon>
    </lineage>
</organism>